<dbReference type="Proteomes" id="UP000324974">
    <property type="component" value="Chromosome"/>
</dbReference>
<keyword evidence="1" id="KW-0808">Transferase</keyword>
<keyword evidence="1" id="KW-0418">Kinase</keyword>
<name>A0A5C1AI16_9BACT</name>
<accession>A0A5C1AI16</accession>
<dbReference type="GO" id="GO:0016301">
    <property type="term" value="F:kinase activity"/>
    <property type="evidence" value="ECO:0007669"/>
    <property type="project" value="UniProtKB-KW"/>
</dbReference>
<evidence type="ECO:0000313" key="1">
    <source>
        <dbReference type="EMBL" id="QEL16608.1"/>
    </source>
</evidence>
<gene>
    <name evidence="1" type="ORF">PX52LOC_03568</name>
</gene>
<sequence>MIVVKLGGSLYDHPRLRDGLNHWLEAVPSSVLLVPGGGIIADGVRAFDELHRVGEEAAHWAAVRSLTVAAELVRAIVTRPDVEVLDALAFCRDEDQALPHTWDVTTDSIAARVAMVRNASKLVLLKSKDRPAGSWELASRQGFVDRHFPTVVRGVPLPIEVVNFRQWLDERVGA</sequence>
<keyword evidence="2" id="KW-1185">Reference proteome</keyword>
<dbReference type="RefSeq" id="WP_149111316.1">
    <property type="nucleotide sequence ID" value="NZ_CP042425.1"/>
</dbReference>
<dbReference type="SUPFAM" id="SSF53633">
    <property type="entry name" value="Carbamate kinase-like"/>
    <property type="match status" value="1"/>
</dbReference>
<dbReference type="AlphaFoldDB" id="A0A5C1AI16"/>
<protein>
    <submittedName>
        <fullName evidence="1">Amino acid kinase</fullName>
    </submittedName>
</protein>
<reference evidence="2" key="1">
    <citation type="submission" date="2019-08" db="EMBL/GenBank/DDBJ databases">
        <title>Limnoglobus roseus gen. nov., sp. nov., a novel freshwater planctomycete with a giant genome from the family Gemmataceae.</title>
        <authorList>
            <person name="Kulichevskaya I.S."/>
            <person name="Naumoff D.G."/>
            <person name="Miroshnikov K."/>
            <person name="Ivanova A."/>
            <person name="Philippov D.A."/>
            <person name="Hakobyan A."/>
            <person name="Rijpstra I.C."/>
            <person name="Sinninghe Damste J.S."/>
            <person name="Liesack W."/>
            <person name="Dedysh S.N."/>
        </authorList>
    </citation>
    <scope>NUCLEOTIDE SEQUENCE [LARGE SCALE GENOMIC DNA]</scope>
    <source>
        <strain evidence="2">PX52</strain>
    </source>
</reference>
<proteinExistence type="predicted"/>
<dbReference type="Gene3D" id="3.40.1160.10">
    <property type="entry name" value="Acetylglutamate kinase-like"/>
    <property type="match status" value="1"/>
</dbReference>
<dbReference type="KEGG" id="lrs:PX52LOC_03568"/>
<dbReference type="InterPro" id="IPR036393">
    <property type="entry name" value="AceGlu_kinase-like_sf"/>
</dbReference>
<organism evidence="1 2">
    <name type="scientific">Limnoglobus roseus</name>
    <dbReference type="NCBI Taxonomy" id="2598579"/>
    <lineage>
        <taxon>Bacteria</taxon>
        <taxon>Pseudomonadati</taxon>
        <taxon>Planctomycetota</taxon>
        <taxon>Planctomycetia</taxon>
        <taxon>Gemmatales</taxon>
        <taxon>Gemmataceae</taxon>
        <taxon>Limnoglobus</taxon>
    </lineage>
</organism>
<dbReference type="EMBL" id="CP042425">
    <property type="protein sequence ID" value="QEL16608.1"/>
    <property type="molecule type" value="Genomic_DNA"/>
</dbReference>
<dbReference type="OrthoDB" id="8526978at2"/>
<evidence type="ECO:0000313" key="2">
    <source>
        <dbReference type="Proteomes" id="UP000324974"/>
    </source>
</evidence>